<reference evidence="1" key="1">
    <citation type="submission" date="2023-07" db="EMBL/GenBank/DDBJ databases">
        <title>draft genome sequence of fig (Ficus carica).</title>
        <authorList>
            <person name="Takahashi T."/>
            <person name="Nishimura K."/>
        </authorList>
    </citation>
    <scope>NUCLEOTIDE SEQUENCE</scope>
</reference>
<dbReference type="Proteomes" id="UP001187192">
    <property type="component" value="Unassembled WGS sequence"/>
</dbReference>
<dbReference type="EMBL" id="BTGU01000055">
    <property type="protein sequence ID" value="GMN55105.1"/>
    <property type="molecule type" value="Genomic_DNA"/>
</dbReference>
<organism evidence="1 2">
    <name type="scientific">Ficus carica</name>
    <name type="common">Common fig</name>
    <dbReference type="NCBI Taxonomy" id="3494"/>
    <lineage>
        <taxon>Eukaryota</taxon>
        <taxon>Viridiplantae</taxon>
        <taxon>Streptophyta</taxon>
        <taxon>Embryophyta</taxon>
        <taxon>Tracheophyta</taxon>
        <taxon>Spermatophyta</taxon>
        <taxon>Magnoliopsida</taxon>
        <taxon>eudicotyledons</taxon>
        <taxon>Gunneridae</taxon>
        <taxon>Pentapetalae</taxon>
        <taxon>rosids</taxon>
        <taxon>fabids</taxon>
        <taxon>Rosales</taxon>
        <taxon>Moraceae</taxon>
        <taxon>Ficeae</taxon>
        <taxon>Ficus</taxon>
    </lineage>
</organism>
<protein>
    <submittedName>
        <fullName evidence="1">Uncharacterized protein</fullName>
    </submittedName>
</protein>
<keyword evidence="2" id="KW-1185">Reference proteome</keyword>
<evidence type="ECO:0000313" key="2">
    <source>
        <dbReference type="Proteomes" id="UP001187192"/>
    </source>
</evidence>
<gene>
    <name evidence="1" type="ORF">TIFTF001_024237</name>
</gene>
<accession>A0AA88DEI4</accession>
<evidence type="ECO:0000313" key="1">
    <source>
        <dbReference type="EMBL" id="GMN55105.1"/>
    </source>
</evidence>
<dbReference type="AlphaFoldDB" id="A0AA88DEI4"/>
<sequence>MYTANLNGNRNFVFPTFFAHVVMMAPSHPTNKLAMQESCLLPVAASSTMDGSLMNVQDLHRSKFGSDSLPEDMKEGHELLNTAIDDVGFNGKVTTSLYVFVDNYNNNNYRRD</sequence>
<comment type="caution">
    <text evidence="1">The sequence shown here is derived from an EMBL/GenBank/DDBJ whole genome shotgun (WGS) entry which is preliminary data.</text>
</comment>
<name>A0AA88DEI4_FICCA</name>
<proteinExistence type="predicted"/>